<name>A0ACB8FZ97_9SAUR</name>
<evidence type="ECO:0000313" key="1">
    <source>
        <dbReference type="EMBL" id="KAH8012290.1"/>
    </source>
</evidence>
<proteinExistence type="predicted"/>
<dbReference type="EMBL" id="CM037626">
    <property type="protein sequence ID" value="KAH8012290.1"/>
    <property type="molecule type" value="Genomic_DNA"/>
</dbReference>
<evidence type="ECO:0000313" key="2">
    <source>
        <dbReference type="Proteomes" id="UP000827872"/>
    </source>
</evidence>
<organism evidence="1 2">
    <name type="scientific">Sphaerodactylus townsendi</name>
    <dbReference type="NCBI Taxonomy" id="933632"/>
    <lineage>
        <taxon>Eukaryota</taxon>
        <taxon>Metazoa</taxon>
        <taxon>Chordata</taxon>
        <taxon>Craniata</taxon>
        <taxon>Vertebrata</taxon>
        <taxon>Euteleostomi</taxon>
        <taxon>Lepidosauria</taxon>
        <taxon>Squamata</taxon>
        <taxon>Bifurcata</taxon>
        <taxon>Gekkota</taxon>
        <taxon>Sphaerodactylidae</taxon>
        <taxon>Sphaerodactylus</taxon>
    </lineage>
</organism>
<accession>A0ACB8FZ97</accession>
<sequence length="5363" mass="591074">MPAVDLPGVAARPPAVDLPGVAARPPAVDPLGVAAMPAVDLLGVAARPPAVDLLGVAARPAVDLPGVVARPPVVDLPGVAARPAVDLPGVVARPPAVDLLGVAAVPVVDLPGVAARPPAVDLLGVAAVPVVDLPGAAARLLVVDLPGVATIPVVDLLAAAVNSPALELQSAVATRTSLHALVVPDAAITVARVPSVVLVDAEAAMASLILPMTPVAAIGLRPAVVSASVLSHPWMGEPEDQSKEKRSSKKRRTGKSKIGMGFISISSTAMWENEGLESSYMTYIQHLLSNADQSEIRDSLKGKVSASELNSIIQNIMTWVVSSVTTILYPALTRFEERVRTQVHTASEESSDNSSTCSTCNEICGGLPCSSARKVSFTDTSMKPSASLSEFQATKGKHISVLSSHSTSFDKSTHTSQDSDHFEKQFRGKTAIFMPPSKYSGLLSTMKSVRSSKSDSHIKQFQKYPVHPPETENTSCHSKHRHIVPATLKRIKVLPKAANANESEGMTFGDGRQKPPRASADHKGAVAFKDLRSIFAELKSYLTQMAAILLEDVFKQILGDLGFTTSSFSITSEVLLESISESLLGSQPADTSPSGSISRIASFMANDIVDNVLEKLQSAAQRTYLDVLSKNDFTSGCRATCIVVSGKNAVPDPTFWRARIPLSFESVHGIAEEIVDTVREQLKIFSTSSQTKLYQFELCAKTKDIGEPLEQFHATVSPHTTEVTNLIVKKTVHNVVSKMVASSETNILQYVEEMISHVLSFIQRQTSREGLLPTRDSSILLQLVNDVFNSMSTEKLNGFSPLVKSRTNPEMHGGQETGSTVTTTILYTVEKGMRKSLSPVNVPGMVIDAEVGGKGSTEPDDTLSSDTQDQKVSVTTVTQGETTNENFNLNSRQRSRTSGTSAPESEGTFLEEGGDVKPIELEKAENNSEVFAQDAAFSSVESKQRVQLAAEGQPDVGQSTKTTSWTLRQTLKKIENDFEEEQQPLLLEMVQKLLNDTFQQIWAAWPIWPPPPPPPPPPSLAQLDVQQNQQEEQPATNQQIQFHGQTPISDSDVNHFTGDLVKTLFQKLSCATFVDAESPNSKQSNLIISDAPPLEVAADAEKSLPTLHFKDPGTSSEGGTPKEGPQPTTEEPNQTASSLPPKPSLANDLVETALAKLEAFVTCKVESQFCSNVQNLKASSGFSANKDQDVRKLLETQYGHLPPDIKDMLRFVNNSLLEVKEKAELLPNCDLKMYAQEVARVILQNLKSGLDKEVEKIPTPPIIFSESIAASQIINMVFAIFARREHLLELQDPIAPKECILERLLRKDPNYKKTLRAQIQTTVETVLNETYLTIRFNMREFLTPKTTTDITPKNFPRSAKCDVSVVSGDLVDIVIEDLCPVLAASLNTMGALSNRLQPLVDDLVKKIVKSLGQLSDKELKADLRGRSVGSEKGKHQIPGCSKAGKVLDRKINQFATKPLSDVKDVSPEGVAKSLVDNIFFRLVSFAEEKLVSELMQAAQRETPFPVEERSSAATCSVGLFPREPSNIDGPALQGATESEAGSQHQKATLVIQDSQTNLKLCAEKLACAVLEVIKKDLEGEILSSQNTLTYKENASANEMVDKLHTIMSVQITLTEDEVHKRVLKRIFRRHPLGQKVAFPLLARVEEVLHQITQRTVGDLGHLTSLNNDSVFLSSESMSSTYPGGMEIASQVHPGSVASEIIDSVFQKMYSVVTDTLFSSSESLSELDSPSSDKGPLLTEDPLLMGALDIKKMASALSNLHPKLQSLGEELVQSVLNKIACFASENLEEILLVSAQQNFGCKMQAGDGAVCRPRTFSEDSGSSLMSVSLSKSDLTMYAKDIVSKVLGTIMDQFRTEDYHRTILQIDTLSSGQISIVNDLLYSIVKDLHKDDMHLCHIQKHPTLKCFKLCGLPSTEMHTELLKAKCNLHQEFKSYLKEVLPKEGILKNIFEQQPLTETNINENLKMLKGVENIVREVLVRIQDVEPSVCLLKRTPGELSEKLFCYNVKRGETVGFSCSSSQAEISSVARDIVGNVFENVQKCLVQRMPGTPEQILLLEKKAQAVSKGFTRTTKQRFTQPTFPFGKASLKTSVETTDRMSRDTIECVVLTLETFVARRFRRDFKCNFMEIVKFPLESLSFAQPMRSLHSLSTEVGSGTETFGNEMLGTANGKSPSASERGHNFQDFSQLSSTVTKECIEAAFREVQMLHSELSVYANSAVSSILETVKRTLDKQLSQKETALLSRSSESLVLSETISVMLDRCTESLTEVTSELMVENLQLEISGQAFARDKTTNQNPVAFPGMRKTSARYRRIDLSDSGPPISVPGKVIHLEGGELKEEIPSELPSKLKFSEWDVHTLPAGHKGLPCCLSAARATAIRQHGLAKDPKKLKLGFLEEDWLPRQRSVPKGSILEKLFHNTKDSEALSRISGQWDEVGAIHCEPFPSSQPLMALKNVCHPSVCPLKLTHTANMIVNTILSEFGLANEPVFEKLRSLSPLKEKSPIGTPLSPVLGEPKPDKQTVFSRWQKRLTDSSEKTNTSAEGSSCLMWDGSLLSKWESTQPLLKSLERHKEVELLARGHMPDSCEIQMLADHIVLYVINELIMLTNREPLEEKDSGTSILAWRRKLRDQIWRSTYPPSSQQISPCLDLLWEPLAEAVTSNVIASISNVKPRRSTQERNYNVQNTVSMFCSVDSYYLEHGLTGSKSLPLNIEELATEVSKVVVGVLHERHLLQELPRWKGLSVRKTKYFYVQPLRLADFDDVYHSLVEEVANFLSLEIERRSKHGMDGNSLDCFFHHPFTPLPFINISETDDKNPCDTGDTMCLSSVGLISNTTQRPGCIACNPDRFIHNFKTKASKGIVNKVLHIIFDLMQPAEAHSGPSGSFPDASTQQMMLYRDAQLLAKRHLFCSSVCPHAQRLTSSIADSNLGLSPKSVLLLDVVSEKLIRALLEKCLSTDRFTRTFAFDEFPEDEQIQDVGKHESNNAIVWPSRDGMKTHQVDSDSPVFTYEIKYSEEPWAEVQSGASSYESALDIMAHTLVKPVLTELSLSIEQPGRVDAFSRKSAGSRQPNSKKPSVRPAKYSRSEAYSSMPRTRKPESKMPIPGRHLAQKNVRERSRYLSESTPPVASRAATPTGKLCAKKPFVVSCVKKCYRREGAHVRNHPAPRQLQPEFSTIYSATFLEDVIFQLLVGMYASLSSKYDSASCIDMQEMNVLFVTALVDELKKAGVGLLPKAEQKTHFPTVDSRTIDKLVNSILRELGFRLAADKDRGSDIGAIAALAAEILLLEILDYQLPPSLCRRLPKTAYKDVKAGRVIHRVEQCISFPRAQRQKPPPPAYITTLSQKYLERVIIQLVSHFFSASDSSAQDKWEMSQADFDDLCSYMVDQVMSSIVKHKISVAKKDDQCHSQSEEEIQGVVDSVYAKILGKSGSQSLIQKDVKSRSTDLVDNITSFIIQEIGQHHLHTFFPKDQVPESGPDTKALSKNIVQTVLNSVCAPSTYPAGNSPAKQLEEIVDRVLSKIFHSSGDKMEMDGVSQDVDVGEIAKRLASSISSQFGRATTMGQHSLVAPLMAVMDDMVDSVCHNISKEQEQLPCNVLGAPRDNTALETIESWIEKSISDYLLHSRFSGDFLKNSLSCPVRKDTAENTGKDFREIQEENENKSPFNTFLSSGILKDLVTGLLSKIFPSMSSRDDAFSQDERHPSDSDIRTFSTQLLDDIRVNLLKHRVTVTKDTHPEQSEFSEEDVQNMTNSLSSKILEKAGSLEAIQADMKNKSNSLIEQIAGFLVGDILKQHVQSCIPQQLSAAGDTRQTTQDMRDDSSPSVLREILSSLLSKISETLSGTPLADSGDDLGETAAGLVKSLSKKLAPADFRSQEVPEEKLGFFPEVGVSVDRMSLYKDRPCNADSDVIHPSNLAEVKCFIQKNLFAGQDDSRGKPPTLYTTMFSYQILEAIIDKFLHQLFPSSSSTSACSAQDEESFGPDFYNRIARIKKDVMATVIMQAIWISTYGNAREMGVSEEAMKNMVESVYRDLLHEVLFQQPLPQDRESLSHFYVTKIACFVMNEMFKYHLQSLDAEEASPCMGYRLTIFPYSLLEVMLSQLLEKIFTVPEGTGKQTDFSEANFTEMAATLKNSVITEISGHEIRLENIPERIPDMDQESEEDIANSIYNQISQNRESQRELQNSLLNQESAVILRVASVFLREILNYHLCPFLSGSNSSGSNCTKWQEEMEPCPLNIHSAAFLEDVIVAFFCQLLSSPNAQTYIQDNSLSESKIRDHVIEQVNALVLAFQCSNIKVIHCAEEGSYFPQVNAETVIQITNTTYQKLIENSGSELEIFKAFQKKGRRKGFAEQLIPLMIKEIYGYHFQPLLSGDTSPYLFTSLQADAIIDRVETILPDCTTSSTDFSETFLKIMHKTFPLWASNGPAEPEPDLGRPKHSLSKSLQTAGGAGVCSPALLKDIFQGLISNLLSSTTNARMPEGKGADPKALLKSLVESIFKEFAKSSAKVLQMPEEGQTSPAVSEEFMQIWQQGDEADVENSQALEMVVDTVCANFLSYSSSETSPFDDLMSRNEEAVDRLACYLVRAVSRNEPDSSSEDDFPTTTTVIRLESDQIIEKFLSDMDLMKCKSSETRVLMIPVHFMEDILSRFITKILLAQQDMASPEQNILTVTEVNEIVDQLKTAVEMHMSKNKINLVSEDQQALHPEYEHTVDQVVHSVFSNVLEKSGSHEELYNDMRNTKVIFPEQVASIIVNKISNYSISNPFQENSENETRSALELDRIVSKVVARMNHCVEPDEELSIDMELDLPDMAQEKPLEDAILNSEEMPVKIVPYLGDTPLNVDSDLVGDHLAVLAIKTESLEKLNKRCRTRTGVSLTELRKSSLSSKSICMKVKPPEENRKKERRTSLDFSGHLDVRPREVVCRNSFQCLMKPNITKVELLKDVTSNEDLMIRLLAHDISSEGSDKPENVRASRGSEIEEEEEQVLKAENSLFFEVSTGAPREHKKEPPKNPASESALRKTSSGISRKKSLSLSKCCPSLTLSSSATEAAIRKKKEFAPMYLPEIEITEHHPSLKPEQSKSDTAGREVAAVSTPAPEVSKSKADADGPPPLNTEEEPEEEKLEKALVGMHLSRDTEETPGVPEITSVYQDQNIHESLCKEEEKTQQLAETAEVTAMALSNVVTTAGIRGERLFWRFGCFGQWGSVAVTPLPLPYPPSPTRLGLHGASLAGARCAGGRSAVVRSVAWREITVGSSVWATVAADAAGLPPGAAVELEAVAAESAENAKAAINVGSVAADANATECVVTGAKIWLGIRSGVTIYAGVKTCTGVQSGDGLRTLDTVAAWWREKILREWLGSVAETPASRTPAWLTRL</sequence>
<protein>
    <submittedName>
        <fullName evidence="1">Uncharacterized protein</fullName>
    </submittedName>
</protein>
<gene>
    <name evidence="1" type="ORF">K3G42_016051</name>
</gene>
<comment type="caution">
    <text evidence="1">The sequence shown here is derived from an EMBL/GenBank/DDBJ whole genome shotgun (WGS) entry which is preliminary data.</text>
</comment>
<dbReference type="Proteomes" id="UP000827872">
    <property type="component" value="Linkage Group LG13"/>
</dbReference>
<reference evidence="1" key="1">
    <citation type="submission" date="2021-08" db="EMBL/GenBank/DDBJ databases">
        <title>The first chromosome-level gecko genome reveals the dynamic sex chromosomes of Neotropical dwarf geckos (Sphaerodactylidae: Sphaerodactylus).</title>
        <authorList>
            <person name="Pinto B.J."/>
            <person name="Keating S.E."/>
            <person name="Gamble T."/>
        </authorList>
    </citation>
    <scope>NUCLEOTIDE SEQUENCE</scope>
    <source>
        <strain evidence="1">TG3544</strain>
    </source>
</reference>
<keyword evidence="2" id="KW-1185">Reference proteome</keyword>